<keyword evidence="2" id="KW-1185">Reference proteome</keyword>
<dbReference type="EMBL" id="KE345018">
    <property type="protein sequence ID" value="EXB90012.1"/>
    <property type="molecule type" value="Genomic_DNA"/>
</dbReference>
<evidence type="ECO:0000313" key="1">
    <source>
        <dbReference type="EMBL" id="EXB90012.1"/>
    </source>
</evidence>
<sequence length="115" mass="13094">MAPLYDAYALYSRVCYTGKLIFPLSSKPRFNICLSGVLTGLVDTSGLLRREVYLRVGLQLLLIRWLFSRMKRLGDTCKYGWHFSGGQGKEEVEAEAELRNEANAGLWWETRSMPG</sequence>
<proteinExistence type="predicted"/>
<dbReference type="Proteomes" id="UP000030645">
    <property type="component" value="Unassembled WGS sequence"/>
</dbReference>
<dbReference type="AlphaFoldDB" id="W9RPQ5"/>
<protein>
    <submittedName>
        <fullName evidence="1">Uncharacterized protein</fullName>
    </submittedName>
</protein>
<name>W9RPQ5_9ROSA</name>
<organism evidence="1 2">
    <name type="scientific">Morus notabilis</name>
    <dbReference type="NCBI Taxonomy" id="981085"/>
    <lineage>
        <taxon>Eukaryota</taxon>
        <taxon>Viridiplantae</taxon>
        <taxon>Streptophyta</taxon>
        <taxon>Embryophyta</taxon>
        <taxon>Tracheophyta</taxon>
        <taxon>Spermatophyta</taxon>
        <taxon>Magnoliopsida</taxon>
        <taxon>eudicotyledons</taxon>
        <taxon>Gunneridae</taxon>
        <taxon>Pentapetalae</taxon>
        <taxon>rosids</taxon>
        <taxon>fabids</taxon>
        <taxon>Rosales</taxon>
        <taxon>Moraceae</taxon>
        <taxon>Moreae</taxon>
        <taxon>Morus</taxon>
    </lineage>
</organism>
<reference evidence="2" key="1">
    <citation type="submission" date="2013-01" db="EMBL/GenBank/DDBJ databases">
        <title>Draft Genome Sequence of a Mulberry Tree, Morus notabilis C.K. Schneid.</title>
        <authorList>
            <person name="He N."/>
            <person name="Zhao S."/>
        </authorList>
    </citation>
    <scope>NUCLEOTIDE SEQUENCE</scope>
</reference>
<accession>W9RPQ5</accession>
<gene>
    <name evidence="1" type="ORF">L484_023666</name>
</gene>
<evidence type="ECO:0000313" key="2">
    <source>
        <dbReference type="Proteomes" id="UP000030645"/>
    </source>
</evidence>